<feature type="compositionally biased region" description="Basic and acidic residues" evidence="1">
    <location>
        <begin position="61"/>
        <end position="76"/>
    </location>
</feature>
<dbReference type="OrthoDB" id="243127at2759"/>
<evidence type="ECO:0000313" key="3">
    <source>
        <dbReference type="EMBL" id="KAF7721813.1"/>
    </source>
</evidence>
<dbReference type="AlphaFoldDB" id="A0A8H7EKR3"/>
<dbReference type="GO" id="GO:0005737">
    <property type="term" value="C:cytoplasm"/>
    <property type="evidence" value="ECO:0007669"/>
    <property type="project" value="TreeGrafter"/>
</dbReference>
<evidence type="ECO:0000256" key="1">
    <source>
        <dbReference type="SAM" id="MobiDB-lite"/>
    </source>
</evidence>
<sequence>MAQEPFDDIKHTHPLSIPPGLDQPKSINQNVLNNTTAIYRTKEDSHVGEDDGAWKAVGSPSRRESISTRMDDTRSDKYGQSISPLLHPADSDSHLSFTGLDKQWGSFGGLQWNRSSILSEDAVITRPSLSPSESKETFSGSTILHAPYDSVLSVPMLPSVPLEPTYRQQRSLSFSMGQDPAFFGYGDMNDGWYRNPLATMEEEQEDDTDINLFNGFHARSQSSGAIFGLSHPSSERYSFPLHRRRGSEQPIDHRRRQSVDIWSGSETSQASSYFPLSNPENDWRDPLQCMFSSYNSNDHSFTNQVNYNSIQKNTPVVATTAPATVAAEAAVSRRQSIQTVAEQLDATHLHRASSANTTLSSMIPHSHPFPMQKQPSSSINTPAMTASLLKPTPTSVPSSCPQLPSTTTEESISQSQQEMGKGVALHKLPPQTKLYKVEFKAARADYFYVPESLTKLRPLVGDLVIVEADRGKDLGNVSMCDVTIDQVSAAIQNEEQENGEARSVGGGSDGKTARSPDIHVKQIYRLAAPDEINMLLVKAQDEQRALAVCQQKVKQRKLSMDVVDAEYQWDRRKLTFYFSAERRIDFRELVRELFKTGAYKLDLIELLLRITGVLSIQPQTKGDNKNMTRIME</sequence>
<gene>
    <name evidence="3" type="ORF">EC973_004106</name>
</gene>
<feature type="region of interest" description="Disordered" evidence="1">
    <location>
        <begin position="48"/>
        <end position="76"/>
    </location>
</feature>
<dbReference type="Pfam" id="PF04468">
    <property type="entry name" value="PSP1"/>
    <property type="match status" value="1"/>
</dbReference>
<dbReference type="PANTHER" id="PTHR43830">
    <property type="entry name" value="PROTEIN PSP1"/>
    <property type="match status" value="1"/>
</dbReference>
<dbReference type="NCBIfam" id="NF041131">
    <property type="entry name" value="RicT_YaaT_fam"/>
    <property type="match status" value="1"/>
</dbReference>
<organism evidence="3 4">
    <name type="scientific">Apophysomyces ossiformis</name>
    <dbReference type="NCBI Taxonomy" id="679940"/>
    <lineage>
        <taxon>Eukaryota</taxon>
        <taxon>Fungi</taxon>
        <taxon>Fungi incertae sedis</taxon>
        <taxon>Mucoromycota</taxon>
        <taxon>Mucoromycotina</taxon>
        <taxon>Mucoromycetes</taxon>
        <taxon>Mucorales</taxon>
        <taxon>Mucorineae</taxon>
        <taxon>Mucoraceae</taxon>
        <taxon>Apophysomyces</taxon>
    </lineage>
</organism>
<protein>
    <recommendedName>
        <fullName evidence="2">PSP1 C-terminal domain-containing protein</fullName>
    </recommendedName>
</protein>
<accession>A0A8H7EKR3</accession>
<reference evidence="3" key="1">
    <citation type="submission" date="2020-01" db="EMBL/GenBank/DDBJ databases">
        <title>Genome Sequencing of Three Apophysomyces-Like Fungal Strains Confirms a Novel Fungal Genus in the Mucoromycota with divergent Burkholderia-like Endosymbiotic Bacteria.</title>
        <authorList>
            <person name="Stajich J.E."/>
            <person name="Macias A.M."/>
            <person name="Carter-House D."/>
            <person name="Lovett B."/>
            <person name="Kasson L.R."/>
            <person name="Berry K."/>
            <person name="Grigoriev I."/>
            <person name="Chang Y."/>
            <person name="Spatafora J."/>
            <person name="Kasson M.T."/>
        </authorList>
    </citation>
    <scope>NUCLEOTIDE SEQUENCE</scope>
    <source>
        <strain evidence="3">NRRL A-21654</strain>
    </source>
</reference>
<comment type="caution">
    <text evidence="3">The sequence shown here is derived from an EMBL/GenBank/DDBJ whole genome shotgun (WGS) entry which is preliminary data.</text>
</comment>
<name>A0A8H7EKR3_9FUNG</name>
<evidence type="ECO:0000259" key="2">
    <source>
        <dbReference type="PROSITE" id="PS51411"/>
    </source>
</evidence>
<evidence type="ECO:0000313" key="4">
    <source>
        <dbReference type="Proteomes" id="UP000605846"/>
    </source>
</evidence>
<keyword evidence="4" id="KW-1185">Reference proteome</keyword>
<proteinExistence type="predicted"/>
<dbReference type="Proteomes" id="UP000605846">
    <property type="component" value="Unassembled WGS sequence"/>
</dbReference>
<dbReference type="PANTHER" id="PTHR43830:SF3">
    <property type="entry name" value="PROTEIN PSP1"/>
    <property type="match status" value="1"/>
</dbReference>
<feature type="domain" description="PSP1 C-terminal" evidence="2">
    <location>
        <begin position="521"/>
        <end position="606"/>
    </location>
</feature>
<dbReference type="PROSITE" id="PS51411">
    <property type="entry name" value="PSP1_C"/>
    <property type="match status" value="1"/>
</dbReference>
<dbReference type="InterPro" id="IPR047767">
    <property type="entry name" value="PSP1-like"/>
</dbReference>
<feature type="region of interest" description="Disordered" evidence="1">
    <location>
        <begin position="493"/>
        <end position="514"/>
    </location>
</feature>
<feature type="region of interest" description="Disordered" evidence="1">
    <location>
        <begin position="1"/>
        <end position="27"/>
    </location>
</feature>
<dbReference type="EMBL" id="JABAYA010000233">
    <property type="protein sequence ID" value="KAF7721813.1"/>
    <property type="molecule type" value="Genomic_DNA"/>
</dbReference>
<dbReference type="InterPro" id="IPR007557">
    <property type="entry name" value="PSP1_C"/>
</dbReference>